<dbReference type="AlphaFoldDB" id="A0A0V1JV69"/>
<name>A0A0V1JV69_TRIPS</name>
<sequence>MNAINSGRVNRIEDKIEKLLSAVLRQSKQKKKKKKKPANQLAAFALQTLNQVGYFYICQVNSFENGQWLLGN</sequence>
<protein>
    <submittedName>
        <fullName evidence="1">Uncharacterized protein</fullName>
    </submittedName>
</protein>
<proteinExistence type="predicted"/>
<organism evidence="1 2">
    <name type="scientific">Trichinella pseudospiralis</name>
    <name type="common">Parasitic roundworm</name>
    <dbReference type="NCBI Taxonomy" id="6337"/>
    <lineage>
        <taxon>Eukaryota</taxon>
        <taxon>Metazoa</taxon>
        <taxon>Ecdysozoa</taxon>
        <taxon>Nematoda</taxon>
        <taxon>Enoplea</taxon>
        <taxon>Dorylaimia</taxon>
        <taxon>Trichinellida</taxon>
        <taxon>Trichinellidae</taxon>
        <taxon>Trichinella</taxon>
    </lineage>
</organism>
<reference evidence="1 2" key="1">
    <citation type="submission" date="2015-01" db="EMBL/GenBank/DDBJ databases">
        <title>Evolution of Trichinella species and genotypes.</title>
        <authorList>
            <person name="Korhonen P.K."/>
            <person name="Edoardo P."/>
            <person name="Giuseppe L.R."/>
            <person name="Gasser R.B."/>
        </authorList>
    </citation>
    <scope>NUCLEOTIDE SEQUENCE [LARGE SCALE GENOMIC DNA]</scope>
    <source>
        <strain evidence="1">ISS176</strain>
    </source>
</reference>
<comment type="caution">
    <text evidence="1">The sequence shown here is derived from an EMBL/GenBank/DDBJ whole genome shotgun (WGS) entry which is preliminary data.</text>
</comment>
<accession>A0A0V1JV69</accession>
<evidence type="ECO:0000313" key="2">
    <source>
        <dbReference type="Proteomes" id="UP000054826"/>
    </source>
</evidence>
<dbReference type="EMBL" id="JYDV01000041">
    <property type="protein sequence ID" value="KRZ38852.1"/>
    <property type="molecule type" value="Genomic_DNA"/>
</dbReference>
<dbReference type="Proteomes" id="UP000054826">
    <property type="component" value="Unassembled WGS sequence"/>
</dbReference>
<evidence type="ECO:0000313" key="1">
    <source>
        <dbReference type="EMBL" id="KRZ38852.1"/>
    </source>
</evidence>
<gene>
    <name evidence="1" type="ORF">T4C_13995</name>
</gene>